<evidence type="ECO:0000256" key="6">
    <source>
        <dbReference type="ARBA" id="ARBA00022759"/>
    </source>
</evidence>
<evidence type="ECO:0000256" key="5">
    <source>
        <dbReference type="ARBA" id="ARBA00022723"/>
    </source>
</evidence>
<sequence length="214" mass="23854">MCGLGFISVSNCNIDLMCKDRIRKPPTVGRNRSKISSAAMLATSVLNGQKERLDDPFELEFESVTKQSEAAGYGVYFGDGDPRNTAAPLVGPVQTNNRAELTAIKQALENILEEFEFGNGEQYQILTDSEYCVKCILVWSKTWQKNGWKNSKKQPVANRDLIEAILGLIDRINDEYARHGFGRLTVDWVRGHANNHGNEMADALAREGAGMERK</sequence>
<keyword evidence="4" id="KW-0540">Nuclease</keyword>
<dbReference type="GO" id="GO:0043137">
    <property type="term" value="P:DNA replication, removal of RNA primer"/>
    <property type="evidence" value="ECO:0007669"/>
    <property type="project" value="TreeGrafter"/>
</dbReference>
<dbReference type="Proteomes" id="UP000738402">
    <property type="component" value="Unassembled WGS sequence"/>
</dbReference>
<feature type="domain" description="RNase H type-1" evidence="8">
    <location>
        <begin position="59"/>
        <end position="210"/>
    </location>
</feature>
<evidence type="ECO:0000256" key="4">
    <source>
        <dbReference type="ARBA" id="ARBA00022722"/>
    </source>
</evidence>
<dbReference type="InterPro" id="IPR002156">
    <property type="entry name" value="RNaseH_domain"/>
</dbReference>
<keyword evidence="5" id="KW-0479">Metal-binding</keyword>
<comment type="caution">
    <text evidence="9">The sequence shown here is derived from an EMBL/GenBank/DDBJ whole genome shotgun (WGS) entry which is preliminary data.</text>
</comment>
<keyword evidence="7" id="KW-0378">Hydrolase</keyword>
<name>A0AAN6D3A0_9ASCO</name>
<organism evidence="9 10">
    <name type="scientific">Ogataea haglerorum</name>
    <dbReference type="NCBI Taxonomy" id="1937702"/>
    <lineage>
        <taxon>Eukaryota</taxon>
        <taxon>Fungi</taxon>
        <taxon>Dikarya</taxon>
        <taxon>Ascomycota</taxon>
        <taxon>Saccharomycotina</taxon>
        <taxon>Pichiomycetes</taxon>
        <taxon>Pichiales</taxon>
        <taxon>Pichiaceae</taxon>
        <taxon>Ogataea</taxon>
    </lineage>
</organism>
<evidence type="ECO:0000259" key="8">
    <source>
        <dbReference type="PROSITE" id="PS50879"/>
    </source>
</evidence>
<dbReference type="GO" id="GO:0003676">
    <property type="term" value="F:nucleic acid binding"/>
    <property type="evidence" value="ECO:0007669"/>
    <property type="project" value="InterPro"/>
</dbReference>
<dbReference type="InterPro" id="IPR050092">
    <property type="entry name" value="RNase_H"/>
</dbReference>
<dbReference type="GO" id="GO:0004523">
    <property type="term" value="F:RNA-DNA hybrid ribonuclease activity"/>
    <property type="evidence" value="ECO:0007669"/>
    <property type="project" value="UniProtKB-EC"/>
</dbReference>
<proteinExistence type="inferred from homology"/>
<evidence type="ECO:0000256" key="1">
    <source>
        <dbReference type="ARBA" id="ARBA00000077"/>
    </source>
</evidence>
<evidence type="ECO:0000313" key="10">
    <source>
        <dbReference type="Proteomes" id="UP000738402"/>
    </source>
</evidence>
<dbReference type="InterPro" id="IPR036397">
    <property type="entry name" value="RNaseH_sf"/>
</dbReference>
<dbReference type="GO" id="GO:0046872">
    <property type="term" value="F:metal ion binding"/>
    <property type="evidence" value="ECO:0007669"/>
    <property type="project" value="UniProtKB-KW"/>
</dbReference>
<dbReference type="InterPro" id="IPR012337">
    <property type="entry name" value="RNaseH-like_sf"/>
</dbReference>
<dbReference type="AlphaFoldDB" id="A0AAN6D3A0"/>
<evidence type="ECO:0000256" key="7">
    <source>
        <dbReference type="ARBA" id="ARBA00022801"/>
    </source>
</evidence>
<reference evidence="9" key="1">
    <citation type="journal article" date="2021" name="G3 (Bethesda)">
        <title>Genomic diversity, chromosomal rearrangements, and interspecies hybridization in the ogataea polymorpha species complex.</title>
        <authorList>
            <person name="Hanson S.J."/>
            <person name="Cinneide E.O."/>
            <person name="Salzberg L.I."/>
            <person name="Wolfe K.H."/>
            <person name="McGowan J."/>
            <person name="Fitzpatrick D.A."/>
            <person name="Matlin K."/>
        </authorList>
    </citation>
    <scope>NUCLEOTIDE SEQUENCE</scope>
    <source>
        <strain evidence="9">83-405-1</strain>
    </source>
</reference>
<dbReference type="CDD" id="cd09280">
    <property type="entry name" value="RNase_HI_eukaryote_like"/>
    <property type="match status" value="1"/>
</dbReference>
<accession>A0AAN6D3A0</accession>
<evidence type="ECO:0000256" key="2">
    <source>
        <dbReference type="ARBA" id="ARBA00005300"/>
    </source>
</evidence>
<dbReference type="Pfam" id="PF00075">
    <property type="entry name" value="RNase_H"/>
    <property type="match status" value="1"/>
</dbReference>
<dbReference type="PANTHER" id="PTHR10642">
    <property type="entry name" value="RIBONUCLEASE H1"/>
    <property type="match status" value="1"/>
</dbReference>
<gene>
    <name evidence="9" type="ORF">KL933_003995</name>
</gene>
<evidence type="ECO:0000313" key="9">
    <source>
        <dbReference type="EMBL" id="KAG7725947.1"/>
    </source>
</evidence>
<protein>
    <recommendedName>
        <fullName evidence="3">ribonuclease H</fullName>
        <ecNumber evidence="3">3.1.26.4</ecNumber>
    </recommendedName>
</protein>
<dbReference type="EMBL" id="JAHLUH010000011">
    <property type="protein sequence ID" value="KAG7725947.1"/>
    <property type="molecule type" value="Genomic_DNA"/>
</dbReference>
<evidence type="ECO:0000256" key="3">
    <source>
        <dbReference type="ARBA" id="ARBA00012180"/>
    </source>
</evidence>
<dbReference type="Gene3D" id="3.30.420.10">
    <property type="entry name" value="Ribonuclease H-like superfamily/Ribonuclease H"/>
    <property type="match status" value="1"/>
</dbReference>
<dbReference type="PROSITE" id="PS50879">
    <property type="entry name" value="RNASE_H_1"/>
    <property type="match status" value="1"/>
</dbReference>
<comment type="similarity">
    <text evidence="2">Belongs to the RNase H family.</text>
</comment>
<comment type="catalytic activity">
    <reaction evidence="1">
        <text>Endonucleolytic cleavage to 5'-phosphomonoester.</text>
        <dbReference type="EC" id="3.1.26.4"/>
    </reaction>
</comment>
<dbReference type="SUPFAM" id="SSF53098">
    <property type="entry name" value="Ribonuclease H-like"/>
    <property type="match status" value="1"/>
</dbReference>
<dbReference type="PANTHER" id="PTHR10642:SF26">
    <property type="entry name" value="RIBONUCLEASE H1"/>
    <property type="match status" value="1"/>
</dbReference>
<keyword evidence="6" id="KW-0255">Endonuclease</keyword>
<dbReference type="EC" id="3.1.26.4" evidence="3"/>